<organism evidence="1 2">
    <name type="scientific">Myriangium duriaei CBS 260.36</name>
    <dbReference type="NCBI Taxonomy" id="1168546"/>
    <lineage>
        <taxon>Eukaryota</taxon>
        <taxon>Fungi</taxon>
        <taxon>Dikarya</taxon>
        <taxon>Ascomycota</taxon>
        <taxon>Pezizomycotina</taxon>
        <taxon>Dothideomycetes</taxon>
        <taxon>Dothideomycetidae</taxon>
        <taxon>Myriangiales</taxon>
        <taxon>Myriangiaceae</taxon>
        <taxon>Myriangium</taxon>
    </lineage>
</organism>
<keyword evidence="2" id="KW-1185">Reference proteome</keyword>
<evidence type="ECO:0008006" key="3">
    <source>
        <dbReference type="Google" id="ProtNLM"/>
    </source>
</evidence>
<dbReference type="Proteomes" id="UP000799439">
    <property type="component" value="Unassembled WGS sequence"/>
</dbReference>
<comment type="caution">
    <text evidence="1">The sequence shown here is derived from an EMBL/GenBank/DDBJ whole genome shotgun (WGS) entry which is preliminary data.</text>
</comment>
<sequence>MSAIPILLCGRSATIGRPVAQGLLPDYEVIHFMTNPTTAKSDIPAILSGQRPATETDDPAVGSANFSARPRVVVLGRAFEPADVEEIRKACEERKGEVAWVLGDPKVGPPKGPPGPGYAAKSLEEVKGVLGGWRERGEKKGELLYW</sequence>
<accession>A0A9P4MFC9</accession>
<reference evidence="1" key="1">
    <citation type="journal article" date="2020" name="Stud. Mycol.">
        <title>101 Dothideomycetes genomes: a test case for predicting lifestyles and emergence of pathogens.</title>
        <authorList>
            <person name="Haridas S."/>
            <person name="Albert R."/>
            <person name="Binder M."/>
            <person name="Bloem J."/>
            <person name="Labutti K."/>
            <person name="Salamov A."/>
            <person name="Andreopoulos B."/>
            <person name="Baker S."/>
            <person name="Barry K."/>
            <person name="Bills G."/>
            <person name="Bluhm B."/>
            <person name="Cannon C."/>
            <person name="Castanera R."/>
            <person name="Culley D."/>
            <person name="Daum C."/>
            <person name="Ezra D."/>
            <person name="Gonzalez J."/>
            <person name="Henrissat B."/>
            <person name="Kuo A."/>
            <person name="Liang C."/>
            <person name="Lipzen A."/>
            <person name="Lutzoni F."/>
            <person name="Magnuson J."/>
            <person name="Mondo S."/>
            <person name="Nolan M."/>
            <person name="Ohm R."/>
            <person name="Pangilinan J."/>
            <person name="Park H.-J."/>
            <person name="Ramirez L."/>
            <person name="Alfaro M."/>
            <person name="Sun H."/>
            <person name="Tritt A."/>
            <person name="Yoshinaga Y."/>
            <person name="Zwiers L.-H."/>
            <person name="Turgeon B."/>
            <person name="Goodwin S."/>
            <person name="Spatafora J."/>
            <person name="Crous P."/>
            <person name="Grigoriev I."/>
        </authorList>
    </citation>
    <scope>NUCLEOTIDE SEQUENCE</scope>
    <source>
        <strain evidence="1">CBS 260.36</strain>
    </source>
</reference>
<gene>
    <name evidence="1" type="ORF">K461DRAFT_279724</name>
</gene>
<name>A0A9P4MFC9_9PEZI</name>
<dbReference type="AlphaFoldDB" id="A0A9P4MFC9"/>
<evidence type="ECO:0000313" key="1">
    <source>
        <dbReference type="EMBL" id="KAF2150942.1"/>
    </source>
</evidence>
<dbReference type="OrthoDB" id="3649348at2759"/>
<protein>
    <recommendedName>
        <fullName evidence="3">NAD(P)-binding domain-containing protein</fullName>
    </recommendedName>
</protein>
<evidence type="ECO:0000313" key="2">
    <source>
        <dbReference type="Proteomes" id="UP000799439"/>
    </source>
</evidence>
<dbReference type="EMBL" id="ML996088">
    <property type="protein sequence ID" value="KAF2150942.1"/>
    <property type="molecule type" value="Genomic_DNA"/>
</dbReference>
<proteinExistence type="predicted"/>